<dbReference type="RefSeq" id="WP_160131219.1">
    <property type="nucleotide sequence ID" value="NZ_CP019288.1"/>
</dbReference>
<gene>
    <name evidence="1" type="ORF">IMCC3317_40770</name>
</gene>
<accession>A0A7L4ZPK9</accession>
<evidence type="ECO:0000313" key="2">
    <source>
        <dbReference type="Proteomes" id="UP000464657"/>
    </source>
</evidence>
<evidence type="ECO:0000313" key="1">
    <source>
        <dbReference type="EMBL" id="QHI38683.1"/>
    </source>
</evidence>
<reference evidence="1 2" key="1">
    <citation type="journal article" date="2013" name="Int. J. Syst. Evol. Microbiol.">
        <title>Kordia antarctica sp. nov., isolated from Antarctic seawater.</title>
        <authorList>
            <person name="Baek K."/>
            <person name="Choi A."/>
            <person name="Kang I."/>
            <person name="Lee K."/>
            <person name="Cho J.C."/>
        </authorList>
    </citation>
    <scope>NUCLEOTIDE SEQUENCE [LARGE SCALE GENOMIC DNA]</scope>
    <source>
        <strain evidence="1 2">IMCC3317</strain>
    </source>
</reference>
<dbReference type="KEGG" id="kan:IMCC3317_40770"/>
<keyword evidence="2" id="KW-1185">Reference proteome</keyword>
<proteinExistence type="predicted"/>
<protein>
    <submittedName>
        <fullName evidence="1">Uncharacterized protein</fullName>
    </submittedName>
</protein>
<name>A0A7L4ZPK9_9FLAO</name>
<organism evidence="1 2">
    <name type="scientific">Kordia antarctica</name>
    <dbReference type="NCBI Taxonomy" id="1218801"/>
    <lineage>
        <taxon>Bacteria</taxon>
        <taxon>Pseudomonadati</taxon>
        <taxon>Bacteroidota</taxon>
        <taxon>Flavobacteriia</taxon>
        <taxon>Flavobacteriales</taxon>
        <taxon>Flavobacteriaceae</taxon>
        <taxon>Kordia</taxon>
    </lineage>
</organism>
<sequence>MQKLNSKKLTLKEAHNVLGSGCTTTWTSSSGTGKDTYFDDNDNGKLDNGDTIYFDNGKVGTMGQPMLVA</sequence>
<dbReference type="AlphaFoldDB" id="A0A7L4ZPK9"/>
<dbReference type="Proteomes" id="UP000464657">
    <property type="component" value="Chromosome"/>
</dbReference>
<dbReference type="EMBL" id="CP019288">
    <property type="protein sequence ID" value="QHI38683.1"/>
    <property type="molecule type" value="Genomic_DNA"/>
</dbReference>